<feature type="non-terminal residue" evidence="1">
    <location>
        <position position="375"/>
    </location>
</feature>
<evidence type="ECO:0000313" key="2">
    <source>
        <dbReference type="Proteomes" id="UP000324800"/>
    </source>
</evidence>
<evidence type="ECO:0000313" key="1">
    <source>
        <dbReference type="EMBL" id="KAA6388850.1"/>
    </source>
</evidence>
<dbReference type="SUPFAM" id="SSF52540">
    <property type="entry name" value="P-loop containing nucleoside triphosphate hydrolases"/>
    <property type="match status" value="1"/>
</dbReference>
<dbReference type="Gene3D" id="3.40.50.300">
    <property type="entry name" value="P-loop containing nucleotide triphosphate hydrolases"/>
    <property type="match status" value="1"/>
</dbReference>
<proteinExistence type="predicted"/>
<comment type="caution">
    <text evidence="1">The sequence shown here is derived from an EMBL/GenBank/DDBJ whole genome shotgun (WGS) entry which is preliminary data.</text>
</comment>
<accession>A0A5J4W2F8</accession>
<dbReference type="InterPro" id="IPR027417">
    <property type="entry name" value="P-loop_NTPase"/>
</dbReference>
<sequence length="375" mass="40823">MMSYSPTGGYIVTEQAKSILKGTPNVLLIIVTGLSRSGKSTRINQLITGNTSTWNLVWPMVTAQGDRTVTKAFITYGPVPLSRINANFGVILSNIAAGDPNIFFIDSEGTGHLEHQGRDIFMGIMALLPVACVCINVSNGIVHQPDMVQIIGQFQLNHLLSVLPYGINLARGFVLMCRGVGYQVEEGGDINASRIEQDNRQKQILKDQLIRNGVNENADHIIVLTQPSDNTPQFADMQKNSLKDCAEFVNRIVGQRTPVSGSTVLGMIENLLLHVQEFKQNGINDIVVTQAFDHVVEHLLRQAGDAALAFCGTCAATIQRMTLDQLVPGGAPAEIDRIVGTVNQSFIDALGPARTEIQQFKGEVYEQKRTEVVAA</sequence>
<dbReference type="Proteomes" id="UP000324800">
    <property type="component" value="Unassembled WGS sequence"/>
</dbReference>
<organism evidence="1 2">
    <name type="scientific">Streblomastix strix</name>
    <dbReference type="NCBI Taxonomy" id="222440"/>
    <lineage>
        <taxon>Eukaryota</taxon>
        <taxon>Metamonada</taxon>
        <taxon>Preaxostyla</taxon>
        <taxon>Oxymonadida</taxon>
        <taxon>Streblomastigidae</taxon>
        <taxon>Streblomastix</taxon>
    </lineage>
</organism>
<dbReference type="OrthoDB" id="10679623at2759"/>
<gene>
    <name evidence="1" type="ORF">EZS28_015626</name>
</gene>
<name>A0A5J4W2F8_9EUKA</name>
<reference evidence="1 2" key="1">
    <citation type="submission" date="2019-03" db="EMBL/GenBank/DDBJ databases">
        <title>Single cell metagenomics reveals metabolic interactions within the superorganism composed of flagellate Streblomastix strix and complex community of Bacteroidetes bacteria on its surface.</title>
        <authorList>
            <person name="Treitli S.C."/>
            <person name="Kolisko M."/>
            <person name="Husnik F."/>
            <person name="Keeling P."/>
            <person name="Hampl V."/>
        </authorList>
    </citation>
    <scope>NUCLEOTIDE SEQUENCE [LARGE SCALE GENOMIC DNA]</scope>
    <source>
        <strain evidence="1">ST1C</strain>
    </source>
</reference>
<protein>
    <submittedName>
        <fullName evidence="1">Uncharacterized protein</fullName>
    </submittedName>
</protein>
<dbReference type="AlphaFoldDB" id="A0A5J4W2F8"/>
<dbReference type="EMBL" id="SNRW01003821">
    <property type="protein sequence ID" value="KAA6388850.1"/>
    <property type="molecule type" value="Genomic_DNA"/>
</dbReference>